<dbReference type="Pfam" id="PF25562">
    <property type="entry name" value="CNBH_CNNM2_C"/>
    <property type="match status" value="1"/>
</dbReference>
<evidence type="ECO:0000313" key="13">
    <source>
        <dbReference type="EnsemblMetazoa" id="XP_014256489.1"/>
    </source>
</evidence>
<evidence type="ECO:0008006" key="15">
    <source>
        <dbReference type="Google" id="ProtNLM"/>
    </source>
</evidence>
<dbReference type="InterPro" id="IPR002550">
    <property type="entry name" value="CNNM"/>
</dbReference>
<feature type="domain" description="CNNM transmembrane" evidence="12">
    <location>
        <begin position="39"/>
        <end position="218"/>
    </location>
</feature>
<dbReference type="GO" id="GO:0016323">
    <property type="term" value="C:basolateral plasma membrane"/>
    <property type="evidence" value="ECO:0007669"/>
    <property type="project" value="UniProtKB-SubCell"/>
</dbReference>
<feature type="transmembrane region" description="Helical" evidence="10">
    <location>
        <begin position="101"/>
        <end position="122"/>
    </location>
</feature>
<name>A0A8I6S606_CIMLE</name>
<evidence type="ECO:0000256" key="8">
    <source>
        <dbReference type="PROSITE-ProRule" id="PRU00703"/>
    </source>
</evidence>
<evidence type="ECO:0000256" key="9">
    <source>
        <dbReference type="PROSITE-ProRule" id="PRU01193"/>
    </source>
</evidence>
<feature type="transmembrane region" description="Helical" evidence="10">
    <location>
        <begin position="40"/>
        <end position="67"/>
    </location>
</feature>
<dbReference type="CDD" id="cd04590">
    <property type="entry name" value="CBS_pair_CorC_HlyC_assoc"/>
    <property type="match status" value="1"/>
</dbReference>
<dbReference type="GO" id="GO:0010960">
    <property type="term" value="P:magnesium ion homeostasis"/>
    <property type="evidence" value="ECO:0007669"/>
    <property type="project" value="InterPro"/>
</dbReference>
<evidence type="ECO:0000256" key="6">
    <source>
        <dbReference type="ARBA" id="ARBA00023122"/>
    </source>
</evidence>
<dbReference type="InterPro" id="IPR045095">
    <property type="entry name" value="ACDP"/>
</dbReference>
<dbReference type="SUPFAM" id="SSF54631">
    <property type="entry name" value="CBS-domain pair"/>
    <property type="match status" value="1"/>
</dbReference>
<dbReference type="InterPro" id="IPR018490">
    <property type="entry name" value="cNMP-bd_dom_sf"/>
</dbReference>
<reference evidence="13" key="1">
    <citation type="submission" date="2022-01" db="UniProtKB">
        <authorList>
            <consortium name="EnsemblMetazoa"/>
        </authorList>
    </citation>
    <scope>IDENTIFICATION</scope>
</reference>
<evidence type="ECO:0000256" key="2">
    <source>
        <dbReference type="ARBA" id="ARBA00010484"/>
    </source>
</evidence>
<evidence type="ECO:0000256" key="4">
    <source>
        <dbReference type="ARBA" id="ARBA00022737"/>
    </source>
</evidence>
<evidence type="ECO:0000313" key="14">
    <source>
        <dbReference type="Proteomes" id="UP000494040"/>
    </source>
</evidence>
<dbReference type="OMA" id="MIQVVEG"/>
<keyword evidence="4" id="KW-0677">Repeat</keyword>
<dbReference type="GO" id="GO:1905941">
    <property type="term" value="P:positive regulation of gonad development"/>
    <property type="evidence" value="ECO:0007669"/>
    <property type="project" value="UniProtKB-ARBA"/>
</dbReference>
<evidence type="ECO:0000256" key="5">
    <source>
        <dbReference type="ARBA" id="ARBA00022989"/>
    </source>
</evidence>
<proteinExistence type="inferred from homology"/>
<evidence type="ECO:0000256" key="1">
    <source>
        <dbReference type="ARBA" id="ARBA00004554"/>
    </source>
</evidence>
<dbReference type="PROSITE" id="PS51846">
    <property type="entry name" value="CNNM"/>
    <property type="match status" value="1"/>
</dbReference>
<keyword evidence="14" id="KW-1185">Reference proteome</keyword>
<dbReference type="SUPFAM" id="SSF51206">
    <property type="entry name" value="cAMP-binding domain-like"/>
    <property type="match status" value="1"/>
</dbReference>
<dbReference type="EnsemblMetazoa" id="XM_024228571.1">
    <property type="protein sequence ID" value="XP_024084339.1"/>
    <property type="gene ID" value="LOC106670548"/>
</dbReference>
<feature type="transmembrane region" description="Helical" evidence="10">
    <location>
        <begin position="128"/>
        <end position="151"/>
    </location>
</feature>
<sequence length="574" mass="65170">MTMPYVTKRVEVFYFCLFDGMHWKEQENTSWNEVLVVKPFIQMGVSIFLILLCIALSSILNGLALGLMTIDITGLKVIANAGSEKEKRYGKTILEVRSQGNFLLISLVIGSTLCNTLMTVLIDHYLNNWLTVFISTIIIVLCCEIIPCTIVPRYNLAIGANTIYITKAFMILTFPISYPLGKLLDKLLGEDFNNIYTRERIKELVKITSVYTNIKQLEANTITGALEMNAKKVEDVMTPIQDIYMLSIETYLDYSVISEIMRSGYSRIPIFEGQRNNIVKVLHVRDLALLDPDDKTPIRLFCQLAKTECIYVDEGSALDDVFNIFKEGVRGHMAFVCKPGDDPQVVHNVIGLLTLEDVIEELIQIEIVDEYDSIVDNRSKRKRDRMRMVADYLTAFAETFETKNVFISPHLRLATFQFLTCEIDAFRPDVISPKVLRRLLWLGVIVHMSGKKKTATIFSQEKASEGFVMIIEGRGIIILGPDKLKFECGPFSYFGLLSLDPNANLENKYDYTVETTGDVRFLKIPPDLYENAKRATQVEITGEEVDLTKEPYPGLFTEMEGESALQSPFQTNKK</sequence>
<comment type="subcellular location">
    <subcellularLocation>
        <location evidence="1">Basolateral cell membrane</location>
        <topology evidence="1">Multi-pass membrane protein</topology>
    </subcellularLocation>
</comment>
<dbReference type="EnsemblMetazoa" id="XM_014401003.1">
    <property type="protein sequence ID" value="XP_014256489.1"/>
    <property type="gene ID" value="LOC106670548"/>
</dbReference>
<keyword evidence="7 9" id="KW-0472">Membrane</keyword>
<accession>A0A8I6S606</accession>
<feature type="transmembrane region" description="Helical" evidence="10">
    <location>
        <begin position="163"/>
        <end position="181"/>
    </location>
</feature>
<keyword evidence="6 8" id="KW-0129">CBS domain</keyword>
<evidence type="ECO:0000259" key="12">
    <source>
        <dbReference type="PROSITE" id="PS51846"/>
    </source>
</evidence>
<dbReference type="GeneID" id="106670548"/>
<protein>
    <recommendedName>
        <fullName evidence="15">CNNM transmembrane domain-containing protein</fullName>
    </recommendedName>
</protein>
<keyword evidence="5 9" id="KW-1133">Transmembrane helix</keyword>
<dbReference type="GO" id="GO:0008340">
    <property type="term" value="P:determination of adult lifespan"/>
    <property type="evidence" value="ECO:0007669"/>
    <property type="project" value="UniProtKB-ARBA"/>
</dbReference>
<keyword evidence="3 9" id="KW-0812">Transmembrane</keyword>
<evidence type="ECO:0000256" key="3">
    <source>
        <dbReference type="ARBA" id="ARBA00022692"/>
    </source>
</evidence>
<dbReference type="EnsemblMetazoa" id="XM_014401005.2">
    <property type="protein sequence ID" value="XP_014256491.1"/>
    <property type="gene ID" value="LOC106670548"/>
</dbReference>
<feature type="domain" description="CBS" evidence="11">
    <location>
        <begin position="305"/>
        <end position="370"/>
    </location>
</feature>
<dbReference type="OrthoDB" id="5353557at2759"/>
<dbReference type="RefSeq" id="XP_014256489.1">
    <property type="nucleotide sequence ID" value="XM_014401003.1"/>
</dbReference>
<dbReference type="GO" id="GO:0022857">
    <property type="term" value="F:transmembrane transporter activity"/>
    <property type="evidence" value="ECO:0007669"/>
    <property type="project" value="TreeGrafter"/>
</dbReference>
<dbReference type="GO" id="GO:0015693">
    <property type="term" value="P:magnesium ion transport"/>
    <property type="evidence" value="ECO:0007669"/>
    <property type="project" value="UniProtKB-ARBA"/>
</dbReference>
<dbReference type="PROSITE" id="PS51371">
    <property type="entry name" value="CBS"/>
    <property type="match status" value="1"/>
</dbReference>
<dbReference type="InterPro" id="IPR000644">
    <property type="entry name" value="CBS_dom"/>
</dbReference>
<dbReference type="RefSeq" id="XP_024084339.1">
    <property type="nucleotide sequence ID" value="XM_024228571.1"/>
</dbReference>
<dbReference type="InterPro" id="IPR046342">
    <property type="entry name" value="CBS_dom_sf"/>
</dbReference>
<dbReference type="EnsemblMetazoa" id="XM_014401006.2">
    <property type="protein sequence ID" value="XP_014256492.1"/>
    <property type="gene ID" value="LOC106670548"/>
</dbReference>
<organism evidence="13 14">
    <name type="scientific">Cimex lectularius</name>
    <name type="common">Bed bug</name>
    <name type="synonym">Acanthia lectularia</name>
    <dbReference type="NCBI Taxonomy" id="79782"/>
    <lineage>
        <taxon>Eukaryota</taxon>
        <taxon>Metazoa</taxon>
        <taxon>Ecdysozoa</taxon>
        <taxon>Arthropoda</taxon>
        <taxon>Hexapoda</taxon>
        <taxon>Insecta</taxon>
        <taxon>Pterygota</taxon>
        <taxon>Neoptera</taxon>
        <taxon>Paraneoptera</taxon>
        <taxon>Hemiptera</taxon>
        <taxon>Heteroptera</taxon>
        <taxon>Panheteroptera</taxon>
        <taxon>Cimicomorpha</taxon>
        <taxon>Cimicidae</taxon>
        <taxon>Cimex</taxon>
    </lineage>
</organism>
<dbReference type="PANTHER" id="PTHR12064:SF94">
    <property type="entry name" value="UNEXTENDED PROTEIN"/>
    <property type="match status" value="1"/>
</dbReference>
<evidence type="ECO:0000256" key="7">
    <source>
        <dbReference type="ARBA" id="ARBA00023136"/>
    </source>
</evidence>
<dbReference type="RefSeq" id="XP_014256492.1">
    <property type="nucleotide sequence ID" value="XM_014401006.2"/>
</dbReference>
<dbReference type="PANTHER" id="PTHR12064">
    <property type="entry name" value="METAL TRANSPORTER CNNM"/>
    <property type="match status" value="1"/>
</dbReference>
<evidence type="ECO:0000256" key="10">
    <source>
        <dbReference type="SAM" id="Phobius"/>
    </source>
</evidence>
<dbReference type="AlphaFoldDB" id="A0A8I6S606"/>
<dbReference type="GO" id="GO:0040018">
    <property type="term" value="P:positive regulation of multicellular organism growth"/>
    <property type="evidence" value="ECO:0007669"/>
    <property type="project" value="UniProtKB-ARBA"/>
</dbReference>
<dbReference type="FunFam" id="3.10.580.10:FF:000006">
    <property type="entry name" value="DUF21 and CBS domain protein"/>
    <property type="match status" value="1"/>
</dbReference>
<dbReference type="KEGG" id="clec:106670548"/>
<comment type="similarity">
    <text evidence="2">Belongs to the ACDP family.</text>
</comment>
<dbReference type="GO" id="GO:0032026">
    <property type="term" value="P:response to magnesium ion"/>
    <property type="evidence" value="ECO:0007669"/>
    <property type="project" value="UniProtKB-ARBA"/>
</dbReference>
<evidence type="ECO:0000259" key="11">
    <source>
        <dbReference type="PROSITE" id="PS51371"/>
    </source>
</evidence>
<dbReference type="RefSeq" id="XP_014256491.1">
    <property type="nucleotide sequence ID" value="XM_014401005.2"/>
</dbReference>
<dbReference type="InterPro" id="IPR044751">
    <property type="entry name" value="Ion_transp-like_CBS"/>
</dbReference>
<dbReference type="Gene3D" id="3.10.580.10">
    <property type="entry name" value="CBS-domain"/>
    <property type="match status" value="1"/>
</dbReference>
<dbReference type="Pfam" id="PF01595">
    <property type="entry name" value="CNNM"/>
    <property type="match status" value="1"/>
</dbReference>
<dbReference type="Proteomes" id="UP000494040">
    <property type="component" value="Unassembled WGS sequence"/>
</dbReference>